<gene>
    <name evidence="1" type="ORF">SAMN05216402_2339</name>
</gene>
<keyword evidence="2" id="KW-1185">Reference proteome</keyword>
<accession>A0ABY0TLP6</accession>
<dbReference type="EMBL" id="FNKY01000001">
    <property type="protein sequence ID" value="SDQ80088.1"/>
    <property type="molecule type" value="Genomic_DNA"/>
</dbReference>
<evidence type="ECO:0000313" key="2">
    <source>
        <dbReference type="Proteomes" id="UP000183471"/>
    </source>
</evidence>
<name>A0ABY0TLP6_9PROT</name>
<evidence type="ECO:0000313" key="1">
    <source>
        <dbReference type="EMBL" id="SDQ80088.1"/>
    </source>
</evidence>
<protein>
    <submittedName>
        <fullName evidence="1">Uncharacterized protein</fullName>
    </submittedName>
</protein>
<dbReference type="Proteomes" id="UP000183471">
    <property type="component" value="Unassembled WGS sequence"/>
</dbReference>
<organism evidence="1 2">
    <name type="scientific">Nitrosospira multiformis</name>
    <dbReference type="NCBI Taxonomy" id="1231"/>
    <lineage>
        <taxon>Bacteria</taxon>
        <taxon>Pseudomonadati</taxon>
        <taxon>Pseudomonadota</taxon>
        <taxon>Betaproteobacteria</taxon>
        <taxon>Nitrosomonadales</taxon>
        <taxon>Nitrosomonadaceae</taxon>
        <taxon>Nitrosospira</taxon>
    </lineage>
</organism>
<sequence>MSDSIAAVNKAKNALEDLILEKIRAFESEHGVGVQSVDLVHRNCIGSSITVASVSLVVEI</sequence>
<comment type="caution">
    <text evidence="1">The sequence shown here is derived from an EMBL/GenBank/DDBJ whole genome shotgun (WGS) entry which is preliminary data.</text>
</comment>
<dbReference type="RefSeq" id="WP_074632669.1">
    <property type="nucleotide sequence ID" value="NZ_FNKY01000001.1"/>
</dbReference>
<reference evidence="1 2" key="1">
    <citation type="submission" date="2016-10" db="EMBL/GenBank/DDBJ databases">
        <authorList>
            <person name="Varghese N."/>
            <person name="Submissions S."/>
        </authorList>
    </citation>
    <scope>NUCLEOTIDE SEQUENCE [LARGE SCALE GENOMIC DNA]</scope>
    <source>
        <strain evidence="1 2">Nl1</strain>
    </source>
</reference>
<proteinExistence type="predicted"/>